<evidence type="ECO:0000256" key="1">
    <source>
        <dbReference type="SAM" id="MobiDB-lite"/>
    </source>
</evidence>
<proteinExistence type="predicted"/>
<feature type="region of interest" description="Disordered" evidence="1">
    <location>
        <begin position="134"/>
        <end position="161"/>
    </location>
</feature>
<feature type="compositionally biased region" description="Basic and acidic residues" evidence="1">
    <location>
        <begin position="136"/>
        <end position="161"/>
    </location>
</feature>
<protein>
    <submittedName>
        <fullName evidence="2">Nucleic acid-binding protein</fullName>
    </submittedName>
</protein>
<dbReference type="Proteomes" id="UP000187203">
    <property type="component" value="Unassembled WGS sequence"/>
</dbReference>
<reference evidence="3" key="1">
    <citation type="submission" date="2013-09" db="EMBL/GenBank/DDBJ databases">
        <title>Corchorus olitorius genome sequencing.</title>
        <authorList>
            <person name="Alam M."/>
            <person name="Haque M.S."/>
            <person name="Islam M.S."/>
            <person name="Emdad E.M."/>
            <person name="Islam M.M."/>
            <person name="Ahmed B."/>
            <person name="Halim A."/>
            <person name="Hossen Q.M.M."/>
            <person name="Hossain M.Z."/>
            <person name="Ahmed R."/>
            <person name="Khan M.M."/>
            <person name="Islam R."/>
            <person name="Rashid M.M."/>
            <person name="Khan S.A."/>
            <person name="Rahman M.S."/>
            <person name="Alam M."/>
            <person name="Yahiya A.S."/>
            <person name="Khan M.S."/>
            <person name="Azam M.S."/>
            <person name="Haque T."/>
            <person name="Lashkar M.Z.H."/>
            <person name="Akhand A.I."/>
            <person name="Morshed G."/>
            <person name="Roy S."/>
            <person name="Uddin K.S."/>
            <person name="Rabeya T."/>
            <person name="Hossain A.S."/>
            <person name="Chowdhury A."/>
            <person name="Snigdha A.R."/>
            <person name="Mortoza M.S."/>
            <person name="Matin S.A."/>
            <person name="Hoque S.M.E."/>
            <person name="Islam M.K."/>
            <person name="Roy D.K."/>
            <person name="Haider R."/>
            <person name="Moosa M.M."/>
            <person name="Elias S.M."/>
            <person name="Hasan A.M."/>
            <person name="Jahan S."/>
            <person name="Shafiuddin M."/>
            <person name="Mahmood N."/>
            <person name="Shommy N.S."/>
        </authorList>
    </citation>
    <scope>NUCLEOTIDE SEQUENCE [LARGE SCALE GENOMIC DNA]</scope>
    <source>
        <strain evidence="3">cv. O-4</strain>
    </source>
</reference>
<evidence type="ECO:0000313" key="2">
    <source>
        <dbReference type="EMBL" id="OMO88336.1"/>
    </source>
</evidence>
<name>A0A1R3J0M2_9ROSI</name>
<accession>A0A1R3J0M2</accession>
<dbReference type="EMBL" id="AWUE01017101">
    <property type="protein sequence ID" value="OMO88336.1"/>
    <property type="molecule type" value="Genomic_DNA"/>
</dbReference>
<dbReference type="AlphaFoldDB" id="A0A1R3J0M2"/>
<dbReference type="Gene3D" id="2.40.50.140">
    <property type="entry name" value="Nucleic acid-binding proteins"/>
    <property type="match status" value="1"/>
</dbReference>
<evidence type="ECO:0000313" key="3">
    <source>
        <dbReference type="Proteomes" id="UP000187203"/>
    </source>
</evidence>
<gene>
    <name evidence="2" type="ORF">COLO4_20305</name>
</gene>
<organism evidence="2 3">
    <name type="scientific">Corchorus olitorius</name>
    <dbReference type="NCBI Taxonomy" id="93759"/>
    <lineage>
        <taxon>Eukaryota</taxon>
        <taxon>Viridiplantae</taxon>
        <taxon>Streptophyta</taxon>
        <taxon>Embryophyta</taxon>
        <taxon>Tracheophyta</taxon>
        <taxon>Spermatophyta</taxon>
        <taxon>Magnoliopsida</taxon>
        <taxon>eudicotyledons</taxon>
        <taxon>Gunneridae</taxon>
        <taxon>Pentapetalae</taxon>
        <taxon>rosids</taxon>
        <taxon>malvids</taxon>
        <taxon>Malvales</taxon>
        <taxon>Malvaceae</taxon>
        <taxon>Grewioideae</taxon>
        <taxon>Apeibeae</taxon>
        <taxon>Corchorus</taxon>
    </lineage>
</organism>
<dbReference type="InterPro" id="IPR012340">
    <property type="entry name" value="NA-bd_OB-fold"/>
</dbReference>
<dbReference type="SUPFAM" id="SSF50249">
    <property type="entry name" value="Nucleic acid-binding proteins"/>
    <property type="match status" value="1"/>
</dbReference>
<keyword evidence="3" id="KW-1185">Reference proteome</keyword>
<sequence length="161" mass="18646">MDITNGWFYESCPKCWIKLMLEKGKFTCDDDGTVTPEFVMQLNLMIQDEIAKIEAVMFAKDPTESEVEYVFIIGKEMMGTDAGEKREPREMTLELFLQIAMNQLLLLMLFPLHSHHRKREGSIPLDVPDSPCIPHDLFDTDSPNKRSRQDQDCEEIMKGKK</sequence>
<comment type="caution">
    <text evidence="2">The sequence shown here is derived from an EMBL/GenBank/DDBJ whole genome shotgun (WGS) entry which is preliminary data.</text>
</comment>